<dbReference type="Proteomes" id="UP000003688">
    <property type="component" value="Unassembled WGS sequence"/>
</dbReference>
<dbReference type="AlphaFoldDB" id="B9XP68"/>
<feature type="signal peptide" evidence="1">
    <location>
        <begin position="1"/>
        <end position="22"/>
    </location>
</feature>
<evidence type="ECO:0000256" key="1">
    <source>
        <dbReference type="SAM" id="SignalP"/>
    </source>
</evidence>
<accession>B9XP68</accession>
<proteinExistence type="predicted"/>
<dbReference type="InterPro" id="IPR011990">
    <property type="entry name" value="TPR-like_helical_dom_sf"/>
</dbReference>
<dbReference type="OrthoDB" id="9771443at2"/>
<organism evidence="2 3">
    <name type="scientific">Pedosphaera parvula (strain Ellin514)</name>
    <dbReference type="NCBI Taxonomy" id="320771"/>
    <lineage>
        <taxon>Bacteria</taxon>
        <taxon>Pseudomonadati</taxon>
        <taxon>Verrucomicrobiota</taxon>
        <taxon>Pedosphaerae</taxon>
        <taxon>Pedosphaerales</taxon>
        <taxon>Pedosphaeraceae</taxon>
        <taxon>Pedosphaera</taxon>
    </lineage>
</organism>
<keyword evidence="1" id="KW-0732">Signal</keyword>
<dbReference type="STRING" id="320771.Cflav_PD1258"/>
<dbReference type="RefSeq" id="WP_007417604.1">
    <property type="nucleotide sequence ID" value="NZ_ABOX02000045.1"/>
</dbReference>
<protein>
    <submittedName>
        <fullName evidence="2">Uncharacterized protein</fullName>
    </submittedName>
</protein>
<feature type="chain" id="PRO_5002893134" evidence="1">
    <location>
        <begin position="23"/>
        <end position="566"/>
    </location>
</feature>
<gene>
    <name evidence="2" type="ORF">Cflav_PD1258</name>
</gene>
<dbReference type="NCBIfam" id="TIGR03790">
    <property type="entry name" value="TIGR03790 family protein"/>
    <property type="match status" value="1"/>
</dbReference>
<keyword evidence="3" id="KW-1185">Reference proteome</keyword>
<comment type="caution">
    <text evidence="2">The sequence shown here is derived from an EMBL/GenBank/DDBJ whole genome shotgun (WGS) entry which is preliminary data.</text>
</comment>
<dbReference type="SUPFAM" id="SSF48452">
    <property type="entry name" value="TPR-like"/>
    <property type="match status" value="1"/>
</dbReference>
<evidence type="ECO:0000313" key="3">
    <source>
        <dbReference type="Proteomes" id="UP000003688"/>
    </source>
</evidence>
<dbReference type="Gene3D" id="1.25.40.10">
    <property type="entry name" value="Tetratricopeptide repeat domain"/>
    <property type="match status" value="1"/>
</dbReference>
<sequence precursor="true">MNKLFNILMVLGLLGSPSILHAAGRGDEVVVVYNTRVPESKDIAEHYARVREVPASQVFGFDMPTRETINRLEFHEQLEKPLSKALVENGLFHFRLKSVPGADGKGEHAVRKVTDAKIRYLVLCYGVPLVIGKDPELKEEGEEKLQPELRRNEAAVDSELACLPLIEQHYMRAGPLVNASFGSTNAAAMNPTNNLLMVARLDGPSPAIARALVDKAMQAETDGLWGRAYFDLRGITSGNYKQGEDWLRGASEVCRRLGFETVVDEAPGTFPISFPLSQVAFYSGWYEESITGPFTRPTVEFMPGAFAYHLHSISAASLRTTTRQWVGPFLAKGVTATMGCVDEPYLAGTPDMAIFYARFVFSGFSFGEAAYACQAVLSWQATVVGDPLYRPFAKGPQEQLAELERKHSRMLEWYYLRAANFKMANGTKATEVIPALEKLGLTAQSAVLSEKLAELYQGQDKSESSVHALQQALKLEPTPQQRVRLMLNLGTRLIALGHHLEAYEVYQAFLKECPDYPDRPAIYKQLVSLAEKLGRKEEAGAYQHAVDDQGVSQVKLPKQPALRPGI</sequence>
<name>B9XP68_PEDPL</name>
<evidence type="ECO:0000313" key="2">
    <source>
        <dbReference type="EMBL" id="EEF58319.1"/>
    </source>
</evidence>
<dbReference type="EMBL" id="ABOX02000045">
    <property type="protein sequence ID" value="EEF58319.1"/>
    <property type="molecule type" value="Genomic_DNA"/>
</dbReference>
<reference evidence="2 3" key="1">
    <citation type="journal article" date="2011" name="J. Bacteriol.">
        <title>Genome sequence of 'Pedosphaera parvula' Ellin514, an aerobic Verrucomicrobial isolate from pasture soil.</title>
        <authorList>
            <person name="Kant R."/>
            <person name="van Passel M.W."/>
            <person name="Sangwan P."/>
            <person name="Palva A."/>
            <person name="Lucas S."/>
            <person name="Copeland A."/>
            <person name="Lapidus A."/>
            <person name="Glavina Del Rio T."/>
            <person name="Dalin E."/>
            <person name="Tice H."/>
            <person name="Bruce D."/>
            <person name="Goodwin L."/>
            <person name="Pitluck S."/>
            <person name="Chertkov O."/>
            <person name="Larimer F.W."/>
            <person name="Land M.L."/>
            <person name="Hauser L."/>
            <person name="Brettin T.S."/>
            <person name="Detter J.C."/>
            <person name="Han S."/>
            <person name="de Vos W.M."/>
            <person name="Janssen P.H."/>
            <person name="Smidt H."/>
        </authorList>
    </citation>
    <scope>NUCLEOTIDE SEQUENCE [LARGE SCALE GENOMIC DNA]</scope>
    <source>
        <strain evidence="2 3">Ellin514</strain>
    </source>
</reference>
<dbReference type="InterPro" id="IPR022265">
    <property type="entry name" value="CHP03790"/>
</dbReference>